<evidence type="ECO:0000313" key="1">
    <source>
        <dbReference type="EMBL" id="GAJ03065.1"/>
    </source>
</evidence>
<organism evidence="1">
    <name type="scientific">marine sediment metagenome</name>
    <dbReference type="NCBI Taxonomy" id="412755"/>
    <lineage>
        <taxon>unclassified sequences</taxon>
        <taxon>metagenomes</taxon>
        <taxon>ecological metagenomes</taxon>
    </lineage>
</organism>
<dbReference type="EMBL" id="BARW01034017">
    <property type="protein sequence ID" value="GAJ03065.1"/>
    <property type="molecule type" value="Genomic_DNA"/>
</dbReference>
<accession>X1VB34</accession>
<proteinExistence type="predicted"/>
<feature type="non-terminal residue" evidence="1">
    <location>
        <position position="164"/>
    </location>
</feature>
<protein>
    <submittedName>
        <fullName evidence="1">Uncharacterized protein</fullName>
    </submittedName>
</protein>
<gene>
    <name evidence="1" type="ORF">S12H4_53439</name>
</gene>
<comment type="caution">
    <text evidence="1">The sequence shown here is derived from an EMBL/GenBank/DDBJ whole genome shotgun (WGS) entry which is preliminary data.</text>
</comment>
<name>X1VB34_9ZZZZ</name>
<dbReference type="AlphaFoldDB" id="X1VB34"/>
<reference evidence="1" key="1">
    <citation type="journal article" date="2014" name="Front. Microbiol.">
        <title>High frequency of phylogenetically diverse reductive dehalogenase-homologous genes in deep subseafloor sedimentary metagenomes.</title>
        <authorList>
            <person name="Kawai M."/>
            <person name="Futagami T."/>
            <person name="Toyoda A."/>
            <person name="Takaki Y."/>
            <person name="Nishi S."/>
            <person name="Hori S."/>
            <person name="Arai W."/>
            <person name="Tsubouchi T."/>
            <person name="Morono Y."/>
            <person name="Uchiyama I."/>
            <person name="Ito T."/>
            <person name="Fujiyama A."/>
            <person name="Inagaki F."/>
            <person name="Takami H."/>
        </authorList>
    </citation>
    <scope>NUCLEOTIDE SEQUENCE</scope>
    <source>
        <strain evidence="1">Expedition CK06-06</strain>
    </source>
</reference>
<sequence>MGLVERIIKRFFPNGLSDEEMAGIMLDWRACWEVSKIKSKSSPAFFKAIGNLLPAGCTLCIEGTNICDEVKAFLEGHSVDEICKVQLGTYWPRPEVYHAVASDEVFSALAELSERRAIPEICDHIYVYKNKEVLLSWNDAFSIPLYVSKRVAESSLKAFCQTLG</sequence>